<proteinExistence type="predicted"/>
<keyword evidence="3" id="KW-1185">Reference proteome</keyword>
<feature type="transmembrane region" description="Helical" evidence="1">
    <location>
        <begin position="57"/>
        <end position="80"/>
    </location>
</feature>
<evidence type="ECO:0000313" key="3">
    <source>
        <dbReference type="Proteomes" id="UP000256661"/>
    </source>
</evidence>
<accession>A0A3D9SX84</accession>
<dbReference type="OrthoDB" id="3427173at2"/>
<name>A0A3D9SX84_9ACTN</name>
<comment type="caution">
    <text evidence="2">The sequence shown here is derived from an EMBL/GenBank/DDBJ whole genome shotgun (WGS) entry which is preliminary data.</text>
</comment>
<sequence>MNRRAAGLNRFGLTLLGALLLAGGALVLARALGAWGAGPSRERLLTDGLRGFPDDNAWLWPTVAAVAVVAALLGLAWLLAQGRSERVQGLSLEDDRSEGSTRISSSALTAAIEQEVDDFPGVEKSRARLLGTREHPRLVLTVSYGARADLAALRRYVANSAVARLRSALDRESLPTVVRLRLVDSEGPRSLA</sequence>
<evidence type="ECO:0000256" key="1">
    <source>
        <dbReference type="SAM" id="Phobius"/>
    </source>
</evidence>
<protein>
    <submittedName>
        <fullName evidence="2">Uncharacterized protein</fullName>
    </submittedName>
</protein>
<reference evidence="2 3" key="1">
    <citation type="submission" date="2018-08" db="EMBL/GenBank/DDBJ databases">
        <title>Sequencing the genomes of 1000 actinobacteria strains.</title>
        <authorList>
            <person name="Klenk H.-P."/>
        </authorList>
    </citation>
    <scope>NUCLEOTIDE SEQUENCE [LARGE SCALE GENOMIC DNA]</scope>
    <source>
        <strain evidence="2 3">DSM 43927</strain>
    </source>
</reference>
<organism evidence="2 3">
    <name type="scientific">Thermomonospora umbrina</name>
    <dbReference type="NCBI Taxonomy" id="111806"/>
    <lineage>
        <taxon>Bacteria</taxon>
        <taxon>Bacillati</taxon>
        <taxon>Actinomycetota</taxon>
        <taxon>Actinomycetes</taxon>
        <taxon>Streptosporangiales</taxon>
        <taxon>Thermomonosporaceae</taxon>
        <taxon>Thermomonospora</taxon>
    </lineage>
</organism>
<keyword evidence="1" id="KW-0472">Membrane</keyword>
<dbReference type="EMBL" id="QTTT01000001">
    <property type="protein sequence ID" value="REE98663.1"/>
    <property type="molecule type" value="Genomic_DNA"/>
</dbReference>
<evidence type="ECO:0000313" key="2">
    <source>
        <dbReference type="EMBL" id="REE98663.1"/>
    </source>
</evidence>
<dbReference type="AlphaFoldDB" id="A0A3D9SX84"/>
<dbReference type="NCBIfam" id="NF033218">
    <property type="entry name" value="anchor_AmaP"/>
    <property type="match status" value="1"/>
</dbReference>
<keyword evidence="1" id="KW-1133">Transmembrane helix</keyword>
<dbReference type="Proteomes" id="UP000256661">
    <property type="component" value="Unassembled WGS sequence"/>
</dbReference>
<dbReference type="RefSeq" id="WP_116024090.1">
    <property type="nucleotide sequence ID" value="NZ_QTTT01000001.1"/>
</dbReference>
<gene>
    <name evidence="2" type="ORF">DFJ69_4156</name>
</gene>
<keyword evidence="1" id="KW-0812">Transmembrane</keyword>